<evidence type="ECO:0000313" key="5">
    <source>
        <dbReference type="EMBL" id="KEZ43679.1"/>
    </source>
</evidence>
<dbReference type="AlphaFoldDB" id="A0A084G8L7"/>
<dbReference type="InterPro" id="IPR036388">
    <property type="entry name" value="WH-like_DNA-bd_sf"/>
</dbReference>
<comment type="caution">
    <text evidence="5">The sequence shown here is derived from an EMBL/GenBank/DDBJ whole genome shotgun (WGS) entry which is preliminary data.</text>
</comment>
<evidence type="ECO:0000256" key="2">
    <source>
        <dbReference type="ARBA" id="ARBA00022679"/>
    </source>
</evidence>
<protein>
    <recommendedName>
        <fullName evidence="4">O-methyltransferase C-terminal domain-containing protein</fullName>
    </recommendedName>
</protein>
<evidence type="ECO:0000259" key="4">
    <source>
        <dbReference type="Pfam" id="PF00891"/>
    </source>
</evidence>
<evidence type="ECO:0000313" key="6">
    <source>
        <dbReference type="Proteomes" id="UP000028545"/>
    </source>
</evidence>
<reference evidence="5 6" key="1">
    <citation type="journal article" date="2014" name="Genome Announc.">
        <title>Draft genome sequence of the pathogenic fungus Scedosporium apiospermum.</title>
        <authorList>
            <person name="Vandeputte P."/>
            <person name="Ghamrawi S."/>
            <person name="Rechenmann M."/>
            <person name="Iltis A."/>
            <person name="Giraud S."/>
            <person name="Fleury M."/>
            <person name="Thornton C."/>
            <person name="Delhaes L."/>
            <person name="Meyer W."/>
            <person name="Papon N."/>
            <person name="Bouchara J.P."/>
        </authorList>
    </citation>
    <scope>NUCLEOTIDE SEQUENCE [LARGE SCALE GENOMIC DNA]</scope>
    <source>
        <strain evidence="5 6">IHEM 14462</strain>
    </source>
</reference>
<dbReference type="Proteomes" id="UP000028545">
    <property type="component" value="Unassembled WGS sequence"/>
</dbReference>
<dbReference type="GeneID" id="27723366"/>
<evidence type="ECO:0000256" key="1">
    <source>
        <dbReference type="ARBA" id="ARBA00022603"/>
    </source>
</evidence>
<dbReference type="Gene3D" id="3.40.50.150">
    <property type="entry name" value="Vaccinia Virus protein VP39"/>
    <property type="match status" value="1"/>
</dbReference>
<dbReference type="EMBL" id="JOWA01000091">
    <property type="protein sequence ID" value="KEZ43679.1"/>
    <property type="molecule type" value="Genomic_DNA"/>
</dbReference>
<dbReference type="SUPFAM" id="SSF53335">
    <property type="entry name" value="S-adenosyl-L-methionine-dependent methyltransferases"/>
    <property type="match status" value="1"/>
</dbReference>
<dbReference type="PANTHER" id="PTHR43712">
    <property type="entry name" value="PUTATIVE (AFU_ORTHOLOGUE AFUA_4G14580)-RELATED"/>
    <property type="match status" value="1"/>
</dbReference>
<accession>A0A084G8L7</accession>
<dbReference type="RefSeq" id="XP_016643478.1">
    <property type="nucleotide sequence ID" value="XM_016786876.1"/>
</dbReference>
<dbReference type="InterPro" id="IPR036390">
    <property type="entry name" value="WH_DNA-bd_sf"/>
</dbReference>
<dbReference type="SUPFAM" id="SSF46785">
    <property type="entry name" value="Winged helix' DNA-binding domain"/>
    <property type="match status" value="1"/>
</dbReference>
<dbReference type="InterPro" id="IPR001077">
    <property type="entry name" value="COMT_C"/>
</dbReference>
<dbReference type="Pfam" id="PF00891">
    <property type="entry name" value="Methyltransf_2"/>
    <property type="match status" value="1"/>
</dbReference>
<gene>
    <name evidence="5" type="ORF">SAPIO_CDS4294</name>
</gene>
<dbReference type="PANTHER" id="PTHR43712:SF5">
    <property type="entry name" value="O-METHYLTRANSFERASE ASQN-RELATED"/>
    <property type="match status" value="1"/>
</dbReference>
<organism evidence="5 6">
    <name type="scientific">Pseudallescheria apiosperma</name>
    <name type="common">Scedosporium apiospermum</name>
    <dbReference type="NCBI Taxonomy" id="563466"/>
    <lineage>
        <taxon>Eukaryota</taxon>
        <taxon>Fungi</taxon>
        <taxon>Dikarya</taxon>
        <taxon>Ascomycota</taxon>
        <taxon>Pezizomycotina</taxon>
        <taxon>Sordariomycetes</taxon>
        <taxon>Hypocreomycetidae</taxon>
        <taxon>Microascales</taxon>
        <taxon>Microascaceae</taxon>
        <taxon>Scedosporium</taxon>
    </lineage>
</organism>
<dbReference type="GO" id="GO:0032259">
    <property type="term" value="P:methylation"/>
    <property type="evidence" value="ECO:0007669"/>
    <property type="project" value="UniProtKB-KW"/>
</dbReference>
<feature type="domain" description="O-methyltransferase C-terminal" evidence="4">
    <location>
        <begin position="214"/>
        <end position="408"/>
    </location>
</feature>
<proteinExistence type="predicted"/>
<dbReference type="Gene3D" id="1.10.10.10">
    <property type="entry name" value="Winged helix-like DNA-binding domain superfamily/Winged helix DNA-binding domain"/>
    <property type="match status" value="1"/>
</dbReference>
<dbReference type="VEuPathDB" id="FungiDB:SAPIO_CDS4294"/>
<dbReference type="InterPro" id="IPR029063">
    <property type="entry name" value="SAM-dependent_MTases_sf"/>
</dbReference>
<dbReference type="HOGENOM" id="CLU_005533_1_4_1"/>
<dbReference type="OMA" id="FLNAWKP"/>
<dbReference type="KEGG" id="sapo:SAPIO_CDS4294"/>
<dbReference type="GO" id="GO:0008171">
    <property type="term" value="F:O-methyltransferase activity"/>
    <property type="evidence" value="ECO:0007669"/>
    <property type="project" value="InterPro"/>
</dbReference>
<dbReference type="InterPro" id="IPR016461">
    <property type="entry name" value="COMT-like"/>
</dbReference>
<keyword evidence="1" id="KW-0489">Methyltransferase</keyword>
<evidence type="ECO:0000256" key="3">
    <source>
        <dbReference type="ARBA" id="ARBA00022691"/>
    </source>
</evidence>
<name>A0A084G8L7_PSEDA</name>
<dbReference type="PROSITE" id="PS51683">
    <property type="entry name" value="SAM_OMT_II"/>
    <property type="match status" value="1"/>
</dbReference>
<keyword evidence="2" id="KW-0808">Transferase</keyword>
<sequence>MAPASVERMTALSRDISEKTKIITDYLTAKALDAASFDVNGLAEFPIPPEDEEPYKARLDLIALTKELHDTAVGPKEGLRYLAWDCVNNLSLQAIWEFKVAQAVPLEGMISYEDLTAKVVKLNNGLDIPVLNLRRLIRHAITNRIFAEPKKGFVAHTRTSRLILEDAPLNNWVGFMCNDLWLPIANVVSAMKKWPASEEPTQTGVNLAYNQNLPWFDYLQQDEVFAKRYNLAMQAHGGGEGYSLALVVEGYPWGDLPEGATVVDMGGNQGYVSFAIAEAFPTLNFIVQDTAGMRTPETIGKVPDALQSRVQLTMHDFFTPQPVTAEAYFFRMIFHGFADKYCVQILQALVPALRPGAKIIINDGAMPEPGAVGYIEERTIRTLDLFMQVTVNAREREPDDWRELFRRADERYKFNRIWKPERSRMWFIEVEWAG</sequence>
<keyword evidence="6" id="KW-1185">Reference proteome</keyword>
<dbReference type="OrthoDB" id="1606438at2759"/>
<keyword evidence="3" id="KW-0949">S-adenosyl-L-methionine</keyword>